<keyword evidence="2" id="KW-1185">Reference proteome</keyword>
<evidence type="ECO:0000313" key="2">
    <source>
        <dbReference type="Proteomes" id="UP001596099"/>
    </source>
</evidence>
<proteinExistence type="predicted"/>
<dbReference type="RefSeq" id="WP_247418654.1">
    <property type="nucleotide sequence ID" value="NZ_JALLGW010000002.1"/>
</dbReference>
<sequence length="104" mass="11612">MSERPSTKVEQDATAPEFDGHVDDALFRLKNSRDVMYVDPNGYSGRQATIGVTYIHHEAGRFTAITENLFGSRRGIVPERKVASFVRKHGCAFVAPAEVPDYVR</sequence>
<name>A0ABD5RHG7_9EURY</name>
<dbReference type="Proteomes" id="UP001596099">
    <property type="component" value="Unassembled WGS sequence"/>
</dbReference>
<reference evidence="1 2" key="1">
    <citation type="journal article" date="2019" name="Int. J. Syst. Evol. Microbiol.">
        <title>The Global Catalogue of Microorganisms (GCM) 10K type strain sequencing project: providing services to taxonomists for standard genome sequencing and annotation.</title>
        <authorList>
            <consortium name="The Broad Institute Genomics Platform"/>
            <consortium name="The Broad Institute Genome Sequencing Center for Infectious Disease"/>
            <person name="Wu L."/>
            <person name="Ma J."/>
        </authorList>
    </citation>
    <scope>NUCLEOTIDE SEQUENCE [LARGE SCALE GENOMIC DNA]</scope>
    <source>
        <strain evidence="1 2">CGMCC 1.12543</strain>
    </source>
</reference>
<accession>A0ABD5RHG7</accession>
<evidence type="ECO:0000313" key="1">
    <source>
        <dbReference type="EMBL" id="MFC5970029.1"/>
    </source>
</evidence>
<dbReference type="EMBL" id="JBHSQH010000001">
    <property type="protein sequence ID" value="MFC5970029.1"/>
    <property type="molecule type" value="Genomic_DNA"/>
</dbReference>
<protein>
    <submittedName>
        <fullName evidence="1">Uncharacterized protein</fullName>
    </submittedName>
</protein>
<dbReference type="AlphaFoldDB" id="A0ABD5RHG7"/>
<organism evidence="1 2">
    <name type="scientific">Halomarina salina</name>
    <dbReference type="NCBI Taxonomy" id="1872699"/>
    <lineage>
        <taxon>Archaea</taxon>
        <taxon>Methanobacteriati</taxon>
        <taxon>Methanobacteriota</taxon>
        <taxon>Stenosarchaea group</taxon>
        <taxon>Halobacteria</taxon>
        <taxon>Halobacteriales</taxon>
        <taxon>Natronomonadaceae</taxon>
        <taxon>Halomarina</taxon>
    </lineage>
</organism>
<comment type="caution">
    <text evidence="1">The sequence shown here is derived from an EMBL/GenBank/DDBJ whole genome shotgun (WGS) entry which is preliminary data.</text>
</comment>
<gene>
    <name evidence="1" type="ORF">ACFPYI_01675</name>
</gene>